<feature type="domain" description="Methyltransferase small" evidence="5">
    <location>
        <begin position="32"/>
        <end position="175"/>
    </location>
</feature>
<proteinExistence type="inferred from homology"/>
<dbReference type="InterPro" id="IPR029063">
    <property type="entry name" value="SAM-dependent_MTases_sf"/>
</dbReference>
<dbReference type="AlphaFoldDB" id="A0A7C3J4S7"/>
<dbReference type="Gene3D" id="3.40.50.150">
    <property type="entry name" value="Vaccinia Virus protein VP39"/>
    <property type="match status" value="1"/>
</dbReference>
<dbReference type="InterPro" id="IPR052190">
    <property type="entry name" value="Euk-Arch_PrmC-MTase"/>
</dbReference>
<evidence type="ECO:0000256" key="3">
    <source>
        <dbReference type="ARBA" id="ARBA00022679"/>
    </source>
</evidence>
<dbReference type="PANTHER" id="PTHR45875:SF1">
    <property type="entry name" value="METHYLTRANSFERASE N6AMT1"/>
    <property type="match status" value="1"/>
</dbReference>
<keyword evidence="2 6" id="KW-0489">Methyltransferase</keyword>
<evidence type="ECO:0000256" key="1">
    <source>
        <dbReference type="ARBA" id="ARBA00006149"/>
    </source>
</evidence>
<evidence type="ECO:0000259" key="5">
    <source>
        <dbReference type="Pfam" id="PF05175"/>
    </source>
</evidence>
<dbReference type="GO" id="GO:0032259">
    <property type="term" value="P:methylation"/>
    <property type="evidence" value="ECO:0007669"/>
    <property type="project" value="UniProtKB-KW"/>
</dbReference>
<dbReference type="GO" id="GO:0008276">
    <property type="term" value="F:protein methyltransferase activity"/>
    <property type="evidence" value="ECO:0007669"/>
    <property type="project" value="TreeGrafter"/>
</dbReference>
<comment type="caution">
    <text evidence="6">The sequence shown here is derived from an EMBL/GenBank/DDBJ whole genome shotgun (WGS) entry which is preliminary data.</text>
</comment>
<evidence type="ECO:0000256" key="4">
    <source>
        <dbReference type="ARBA" id="ARBA00022691"/>
    </source>
</evidence>
<evidence type="ECO:0000313" key="6">
    <source>
        <dbReference type="EMBL" id="HFK19898.1"/>
    </source>
</evidence>
<gene>
    <name evidence="6" type="ORF">ENS19_01300</name>
</gene>
<dbReference type="PANTHER" id="PTHR45875">
    <property type="entry name" value="METHYLTRANSFERASE N6AMT1"/>
    <property type="match status" value="1"/>
</dbReference>
<dbReference type="EMBL" id="DSTX01000001">
    <property type="protein sequence ID" value="HFK19898.1"/>
    <property type="molecule type" value="Genomic_DNA"/>
</dbReference>
<organism evidence="6">
    <name type="scientific">Candidatus Methanomethylicus mesodigestus</name>
    <dbReference type="NCBI Taxonomy" id="1867258"/>
    <lineage>
        <taxon>Archaea</taxon>
        <taxon>Thermoproteota</taxon>
        <taxon>Methanosuratincolia</taxon>
        <taxon>Candidatus Methanomethylicales</taxon>
        <taxon>Candidatus Methanomethylicaceae</taxon>
        <taxon>Candidatus Methanomethylicus</taxon>
    </lineage>
</organism>
<dbReference type="InterPro" id="IPR004557">
    <property type="entry name" value="PrmC-related"/>
</dbReference>
<name>A0A7C3J4S7_9CREN</name>
<sequence>METAERDGRMRYRLDGMEIEVFDGVYPPSEDTFLLMDSLKAYSASAALELCTGSGAVSVSLARRVRSIVATDVNPAAARNARHNLNANGCGTKAEVIVGDLFSPIAEGSRFDLIFMNPPYLPDDGTGCGDLAWEGGPDGRRVIDRFIKDVKRFLAPGGRAIFLQSTINGVSESIEALESQGMVAKVVGTSSFQFEGLVVIEASMGQHQKE</sequence>
<evidence type="ECO:0000256" key="2">
    <source>
        <dbReference type="ARBA" id="ARBA00022603"/>
    </source>
</evidence>
<dbReference type="GO" id="GO:0035657">
    <property type="term" value="C:eRF1 methyltransferase complex"/>
    <property type="evidence" value="ECO:0007669"/>
    <property type="project" value="TreeGrafter"/>
</dbReference>
<dbReference type="InterPro" id="IPR007848">
    <property type="entry name" value="Small_mtfrase_dom"/>
</dbReference>
<reference evidence="6" key="1">
    <citation type="journal article" date="2020" name="mSystems">
        <title>Genome- and Community-Level Interaction Insights into Carbon Utilization and Element Cycling Functions of Hydrothermarchaeota in Hydrothermal Sediment.</title>
        <authorList>
            <person name="Zhou Z."/>
            <person name="Liu Y."/>
            <person name="Xu W."/>
            <person name="Pan J."/>
            <person name="Luo Z.H."/>
            <person name="Li M."/>
        </authorList>
    </citation>
    <scope>NUCLEOTIDE SEQUENCE [LARGE SCALE GENOMIC DNA]</scope>
    <source>
        <strain evidence="6">SpSt-468</strain>
    </source>
</reference>
<comment type="similarity">
    <text evidence="1">Belongs to the eukaryotic/archaeal PrmC-related family.</text>
</comment>
<dbReference type="CDD" id="cd02440">
    <property type="entry name" value="AdoMet_MTases"/>
    <property type="match status" value="1"/>
</dbReference>
<dbReference type="NCBIfam" id="NF011529">
    <property type="entry name" value="PRK14968.1-3"/>
    <property type="match status" value="1"/>
</dbReference>
<keyword evidence="4" id="KW-0949">S-adenosyl-L-methionine</keyword>
<dbReference type="PROSITE" id="PS00092">
    <property type="entry name" value="N6_MTASE"/>
    <property type="match status" value="1"/>
</dbReference>
<dbReference type="GO" id="GO:0003676">
    <property type="term" value="F:nucleic acid binding"/>
    <property type="evidence" value="ECO:0007669"/>
    <property type="project" value="InterPro"/>
</dbReference>
<dbReference type="GO" id="GO:0008757">
    <property type="term" value="F:S-adenosylmethionine-dependent methyltransferase activity"/>
    <property type="evidence" value="ECO:0007669"/>
    <property type="project" value="TreeGrafter"/>
</dbReference>
<keyword evidence="3 6" id="KW-0808">Transferase</keyword>
<accession>A0A7C3J4S7</accession>
<dbReference type="InterPro" id="IPR002052">
    <property type="entry name" value="DNA_methylase_N6_adenine_CS"/>
</dbReference>
<dbReference type="SUPFAM" id="SSF53335">
    <property type="entry name" value="S-adenosyl-L-methionine-dependent methyltransferases"/>
    <property type="match status" value="1"/>
</dbReference>
<dbReference type="NCBIfam" id="TIGR00537">
    <property type="entry name" value="hemK_rel_arch"/>
    <property type="match status" value="1"/>
</dbReference>
<protein>
    <submittedName>
        <fullName evidence="6">Methyltransferase domain-containing protein</fullName>
    </submittedName>
</protein>
<dbReference type="Pfam" id="PF05175">
    <property type="entry name" value="MTS"/>
    <property type="match status" value="1"/>
</dbReference>